<accession>A0A2C9D3G2</accession>
<dbReference type="Gene3D" id="3.40.50.410">
    <property type="entry name" value="von Willebrand factor, type A domain"/>
    <property type="match status" value="1"/>
</dbReference>
<evidence type="ECO:0000313" key="2">
    <source>
        <dbReference type="EMBL" id="SON54698.1"/>
    </source>
</evidence>
<dbReference type="InterPro" id="IPR010607">
    <property type="entry name" value="DUF1194"/>
</dbReference>
<keyword evidence="1" id="KW-0732">Signal</keyword>
<keyword evidence="3" id="KW-1185">Reference proteome</keyword>
<sequence>MDRAPSAYLVRHLGASVAAAGIAFMTSLFSAPADAAETEVDLELVLAVDVSRSMDYDEQMLQRQGYIEAITNPDVVGAIRQGLVGKIAISYFEWAGPGQQRLAVPWHLISDMESAEAFAAQIDKAQLGMASGTSISSGLAAAADLFDGNGFRSYRQVIDMSGDGPNNRGGMVEPVRDKVLSRGIIINGLPIMLKPDGYSPYSIADLDLYYRDCVIGGPGSFIVPVRGEEQMIEGIRRKLILEVAASLPQIIPADVILPAPKTTDCLIGEKLWRRYMDP</sequence>
<dbReference type="KEGG" id="hdi:HDIA_1157"/>
<organism evidence="2 3">
    <name type="scientific">Hartmannibacter diazotrophicus</name>
    <dbReference type="NCBI Taxonomy" id="1482074"/>
    <lineage>
        <taxon>Bacteria</taxon>
        <taxon>Pseudomonadati</taxon>
        <taxon>Pseudomonadota</taxon>
        <taxon>Alphaproteobacteria</taxon>
        <taxon>Hyphomicrobiales</taxon>
        <taxon>Pleomorphomonadaceae</taxon>
        <taxon>Hartmannibacter</taxon>
    </lineage>
</organism>
<dbReference type="SUPFAM" id="SSF53300">
    <property type="entry name" value="vWA-like"/>
    <property type="match status" value="1"/>
</dbReference>
<name>A0A2C9D3G2_9HYPH</name>
<proteinExistence type="predicted"/>
<feature type="chain" id="PRO_5012451752" description="DUF1194 domain-containing protein" evidence="1">
    <location>
        <begin position="36"/>
        <end position="278"/>
    </location>
</feature>
<gene>
    <name evidence="2" type="ORF">HDIA_1157</name>
</gene>
<dbReference type="AlphaFoldDB" id="A0A2C9D3G2"/>
<evidence type="ECO:0000256" key="1">
    <source>
        <dbReference type="SAM" id="SignalP"/>
    </source>
</evidence>
<dbReference type="InterPro" id="IPR036465">
    <property type="entry name" value="vWFA_dom_sf"/>
</dbReference>
<evidence type="ECO:0008006" key="4">
    <source>
        <dbReference type="Google" id="ProtNLM"/>
    </source>
</evidence>
<dbReference type="OrthoDB" id="9792179at2"/>
<reference evidence="3" key="1">
    <citation type="submission" date="2017-09" db="EMBL/GenBank/DDBJ databases">
        <title>Genome sequence of Nannocystis excedens DSM 71.</title>
        <authorList>
            <person name="Blom J."/>
        </authorList>
    </citation>
    <scope>NUCLEOTIDE SEQUENCE [LARGE SCALE GENOMIC DNA]</scope>
    <source>
        <strain evidence="3">type strain: E19</strain>
    </source>
</reference>
<feature type="signal peptide" evidence="1">
    <location>
        <begin position="1"/>
        <end position="35"/>
    </location>
</feature>
<dbReference type="Proteomes" id="UP000223606">
    <property type="component" value="Chromosome 1"/>
</dbReference>
<dbReference type="EMBL" id="LT960614">
    <property type="protein sequence ID" value="SON54698.1"/>
    <property type="molecule type" value="Genomic_DNA"/>
</dbReference>
<protein>
    <recommendedName>
        <fullName evidence="4">DUF1194 domain-containing protein</fullName>
    </recommendedName>
</protein>
<evidence type="ECO:0000313" key="3">
    <source>
        <dbReference type="Proteomes" id="UP000223606"/>
    </source>
</evidence>
<dbReference type="Pfam" id="PF06707">
    <property type="entry name" value="DUF1194"/>
    <property type="match status" value="1"/>
</dbReference>